<evidence type="ECO:0008006" key="4">
    <source>
        <dbReference type="Google" id="ProtNLM"/>
    </source>
</evidence>
<accession>A0ABR7K7F2</accession>
<keyword evidence="1" id="KW-0472">Membrane</keyword>
<comment type="caution">
    <text evidence="2">The sequence shown here is derived from an EMBL/GenBank/DDBJ whole genome shotgun (WGS) entry which is preliminary data.</text>
</comment>
<name>A0ABR7K7F2_9FIRM</name>
<evidence type="ECO:0000313" key="2">
    <source>
        <dbReference type="EMBL" id="MBC6005034.1"/>
    </source>
</evidence>
<protein>
    <recommendedName>
        <fullName evidence="4">YitT family protein</fullName>
    </recommendedName>
</protein>
<feature type="transmembrane region" description="Helical" evidence="1">
    <location>
        <begin position="35"/>
        <end position="56"/>
    </location>
</feature>
<keyword evidence="1" id="KW-0812">Transmembrane</keyword>
<dbReference type="PANTHER" id="PTHR40078:SF1">
    <property type="entry name" value="INTEGRAL MEMBRANE PROTEIN"/>
    <property type="match status" value="1"/>
</dbReference>
<sequence length="208" mass="22183">MVGLMFCALGIVLMINANLGLSPWDVLHEGISKSIGITMGQASILISAIVIILDIFLGEKLGLGTILNVITIGWFMDILMLNNIIPVANTFSLGILMTFLGMILMSVGCYLYIGSGLGSGARDGMMVALQKRTGKPISVVRGGLEVGVLITGFLLGGTVGVGTIISSIGLGYCIQLVFKILKFDVSNVDHIYIMDSIKYIKSNKYTNE</sequence>
<dbReference type="Pfam" id="PF19700">
    <property type="entry name" value="DUF6198"/>
    <property type="match status" value="1"/>
</dbReference>
<keyword evidence="1" id="KW-1133">Transmembrane helix</keyword>
<feature type="transmembrane region" description="Helical" evidence="1">
    <location>
        <begin position="161"/>
        <end position="181"/>
    </location>
</feature>
<dbReference type="EMBL" id="JACRWD010000016">
    <property type="protein sequence ID" value="MBC6005034.1"/>
    <property type="molecule type" value="Genomic_DNA"/>
</dbReference>
<feature type="transmembrane region" description="Helical" evidence="1">
    <location>
        <begin position="134"/>
        <end position="155"/>
    </location>
</feature>
<evidence type="ECO:0000313" key="3">
    <source>
        <dbReference type="Proteomes" id="UP000611796"/>
    </source>
</evidence>
<feature type="transmembrane region" description="Helical" evidence="1">
    <location>
        <begin position="91"/>
        <end position="113"/>
    </location>
</feature>
<evidence type="ECO:0000256" key="1">
    <source>
        <dbReference type="SAM" id="Phobius"/>
    </source>
</evidence>
<dbReference type="InterPro" id="IPR038750">
    <property type="entry name" value="YczE/YyaS-like"/>
</dbReference>
<organism evidence="2 3">
    <name type="scientific">Paeniclostridium hominis</name>
    <dbReference type="NCBI Taxonomy" id="2764329"/>
    <lineage>
        <taxon>Bacteria</taxon>
        <taxon>Bacillati</taxon>
        <taxon>Bacillota</taxon>
        <taxon>Clostridia</taxon>
        <taxon>Peptostreptococcales</taxon>
        <taxon>Peptostreptococcaceae</taxon>
        <taxon>Paeniclostridium</taxon>
    </lineage>
</organism>
<keyword evidence="3" id="KW-1185">Reference proteome</keyword>
<reference evidence="2 3" key="1">
    <citation type="submission" date="2020-08" db="EMBL/GenBank/DDBJ databases">
        <authorList>
            <person name="Liu C."/>
            <person name="Sun Q."/>
        </authorList>
    </citation>
    <scope>NUCLEOTIDE SEQUENCE [LARGE SCALE GENOMIC DNA]</scope>
    <source>
        <strain evidence="2 3">NSJ-45</strain>
    </source>
</reference>
<dbReference type="Proteomes" id="UP000611796">
    <property type="component" value="Unassembled WGS sequence"/>
</dbReference>
<gene>
    <name evidence="2" type="ORF">H8891_14715</name>
</gene>
<feature type="transmembrane region" description="Helical" evidence="1">
    <location>
        <begin position="63"/>
        <end position="85"/>
    </location>
</feature>
<proteinExistence type="predicted"/>
<dbReference type="PANTHER" id="PTHR40078">
    <property type="entry name" value="INTEGRAL MEMBRANE PROTEIN-RELATED"/>
    <property type="match status" value="1"/>
</dbReference>